<evidence type="ECO:0000256" key="1">
    <source>
        <dbReference type="SAM" id="MobiDB-lite"/>
    </source>
</evidence>
<evidence type="ECO:0000313" key="3">
    <source>
        <dbReference type="Proteomes" id="UP001287286"/>
    </source>
</evidence>
<name>A0ABR0BSK6_PURLI</name>
<evidence type="ECO:0000313" key="2">
    <source>
        <dbReference type="EMBL" id="KAK4086990.1"/>
    </source>
</evidence>
<feature type="region of interest" description="Disordered" evidence="1">
    <location>
        <begin position="320"/>
        <end position="356"/>
    </location>
</feature>
<feature type="compositionally biased region" description="Basic and acidic residues" evidence="1">
    <location>
        <begin position="113"/>
        <end position="128"/>
    </location>
</feature>
<dbReference type="EMBL" id="JAWRVI010000036">
    <property type="protein sequence ID" value="KAK4086990.1"/>
    <property type="molecule type" value="Genomic_DNA"/>
</dbReference>
<feature type="region of interest" description="Disordered" evidence="1">
    <location>
        <begin position="95"/>
        <end position="157"/>
    </location>
</feature>
<reference evidence="2 3" key="1">
    <citation type="journal article" date="2024" name="Microbiol. Resour. Announc.">
        <title>Genome annotations for the ascomycete fungi Trichoderma harzianum, Trichoderma aggressivum, and Purpureocillium lilacinum.</title>
        <authorList>
            <person name="Beijen E.P.W."/>
            <person name="Ohm R.A."/>
        </authorList>
    </citation>
    <scope>NUCLEOTIDE SEQUENCE [LARGE SCALE GENOMIC DNA]</scope>
    <source>
        <strain evidence="2 3">CBS 150709</strain>
    </source>
</reference>
<gene>
    <name evidence="2" type="ORF">Purlil1_8724</name>
</gene>
<accession>A0ABR0BSK6</accession>
<sequence>MLAVLSLCQVQWHMQQHVQKHFKGLSSSTVPYVARRRGKAWSRDSSGDNTSKQGAVFIFWSIRAGTGGSAETSMILRSPAAAANCKPTCLDAAGGGSVGDARTHAPPLGPPRSDQRVRPPEGEDERLPTMHAMNGDGRRPKSPQTNSRSEQAGGRWQVPALGSWTQWLGAESETMVARRGEAAKQKCPSRWVLARIPVDNLDPNATRLRINRDSPASLDILGLSQAGQRSRAKVRQASKQAGKQAARPGGTYASGGARRCNLVRRSRAECFEDPDRNKHEVHHGSGGGGRQPWRTDVAKATLVLTPVRVANTLITNGHAGGGVGGVGTATRPASRASDPPTRPRRSGRGRLASAID</sequence>
<dbReference type="Proteomes" id="UP001287286">
    <property type="component" value="Unassembled WGS sequence"/>
</dbReference>
<organism evidence="2 3">
    <name type="scientific">Purpureocillium lilacinum</name>
    <name type="common">Paecilomyces lilacinus</name>
    <dbReference type="NCBI Taxonomy" id="33203"/>
    <lineage>
        <taxon>Eukaryota</taxon>
        <taxon>Fungi</taxon>
        <taxon>Dikarya</taxon>
        <taxon>Ascomycota</taxon>
        <taxon>Pezizomycotina</taxon>
        <taxon>Sordariomycetes</taxon>
        <taxon>Hypocreomycetidae</taxon>
        <taxon>Hypocreales</taxon>
        <taxon>Ophiocordycipitaceae</taxon>
        <taxon>Purpureocillium</taxon>
    </lineage>
</organism>
<comment type="caution">
    <text evidence="2">The sequence shown here is derived from an EMBL/GenBank/DDBJ whole genome shotgun (WGS) entry which is preliminary data.</text>
</comment>
<protein>
    <submittedName>
        <fullName evidence="2">Uncharacterized protein</fullName>
    </submittedName>
</protein>
<keyword evidence="3" id="KW-1185">Reference proteome</keyword>
<feature type="region of interest" description="Disordered" evidence="1">
    <location>
        <begin position="274"/>
        <end position="294"/>
    </location>
</feature>
<proteinExistence type="predicted"/>